<sequence>MRRAGATPRTTAAEDYM</sequence>
<proteinExistence type="predicted"/>
<comment type="caution">
    <text evidence="1">The sequence shown here is derived from an EMBL/GenBank/DDBJ whole genome shotgun (WGS) entry which is preliminary data.</text>
</comment>
<feature type="non-terminal residue" evidence="1">
    <location>
        <position position="17"/>
    </location>
</feature>
<evidence type="ECO:0000313" key="2">
    <source>
        <dbReference type="Proteomes" id="UP000265520"/>
    </source>
</evidence>
<organism evidence="1 2">
    <name type="scientific">Trifolium medium</name>
    <dbReference type="NCBI Taxonomy" id="97028"/>
    <lineage>
        <taxon>Eukaryota</taxon>
        <taxon>Viridiplantae</taxon>
        <taxon>Streptophyta</taxon>
        <taxon>Embryophyta</taxon>
        <taxon>Tracheophyta</taxon>
        <taxon>Spermatophyta</taxon>
        <taxon>Magnoliopsida</taxon>
        <taxon>eudicotyledons</taxon>
        <taxon>Gunneridae</taxon>
        <taxon>Pentapetalae</taxon>
        <taxon>rosids</taxon>
        <taxon>fabids</taxon>
        <taxon>Fabales</taxon>
        <taxon>Fabaceae</taxon>
        <taxon>Papilionoideae</taxon>
        <taxon>50 kb inversion clade</taxon>
        <taxon>NPAAA clade</taxon>
        <taxon>Hologalegina</taxon>
        <taxon>IRL clade</taxon>
        <taxon>Trifolieae</taxon>
        <taxon>Trifolium</taxon>
    </lineage>
</organism>
<protein>
    <submittedName>
        <fullName evidence="1">Uncharacterized protein</fullName>
    </submittedName>
</protein>
<keyword evidence="2" id="KW-1185">Reference proteome</keyword>
<dbReference type="EMBL" id="LXQA010845678">
    <property type="protein sequence ID" value="MCI73755.1"/>
    <property type="molecule type" value="Genomic_DNA"/>
</dbReference>
<reference evidence="1 2" key="1">
    <citation type="journal article" date="2018" name="Front. Plant Sci.">
        <title>Red Clover (Trifolium pratense) and Zigzag Clover (T. medium) - A Picture of Genomic Similarities and Differences.</title>
        <authorList>
            <person name="Dluhosova J."/>
            <person name="Istvanek J."/>
            <person name="Nedelnik J."/>
            <person name="Repkova J."/>
        </authorList>
    </citation>
    <scope>NUCLEOTIDE SEQUENCE [LARGE SCALE GENOMIC DNA]</scope>
    <source>
        <strain evidence="2">cv. 10/8</strain>
        <tissue evidence="1">Leaf</tissue>
    </source>
</reference>
<name>A0A392UPT2_9FABA</name>
<dbReference type="AlphaFoldDB" id="A0A392UPT2"/>
<evidence type="ECO:0000313" key="1">
    <source>
        <dbReference type="EMBL" id="MCI73755.1"/>
    </source>
</evidence>
<accession>A0A392UPT2</accession>
<dbReference type="Proteomes" id="UP000265520">
    <property type="component" value="Unassembled WGS sequence"/>
</dbReference>